<reference evidence="2 3" key="1">
    <citation type="submission" date="2016-10" db="EMBL/GenBank/DDBJ databases">
        <authorList>
            <person name="de Groot N.N."/>
        </authorList>
    </citation>
    <scope>NUCLEOTIDE SEQUENCE [LARGE SCALE GENOMIC DNA]</scope>
    <source>
        <strain evidence="2 3">DSM 23126</strain>
    </source>
</reference>
<gene>
    <name evidence="2" type="ORF">SAMN05421781_1531</name>
</gene>
<protein>
    <submittedName>
        <fullName evidence="2">Uncharacterized conserved protein YbjT, contains NAD(P)-binding and DUF2867 domains</fullName>
    </submittedName>
</protein>
<feature type="domain" description="NAD(P)-binding" evidence="1">
    <location>
        <begin position="15"/>
        <end position="121"/>
    </location>
</feature>
<dbReference type="PANTHER" id="PTHR12126:SF11">
    <property type="entry name" value="NADH DEHYDROGENASE [UBIQUINONE] 1 ALPHA SUBCOMPLEX SUBUNIT 9, MITOCHONDRIAL"/>
    <property type="match status" value="1"/>
</dbReference>
<dbReference type="Pfam" id="PF13460">
    <property type="entry name" value="NAD_binding_10"/>
    <property type="match status" value="1"/>
</dbReference>
<dbReference type="InterPro" id="IPR036291">
    <property type="entry name" value="NAD(P)-bd_dom_sf"/>
</dbReference>
<evidence type="ECO:0000313" key="2">
    <source>
        <dbReference type="EMBL" id="SDW46232.1"/>
    </source>
</evidence>
<dbReference type="OrthoDB" id="9774199at2"/>
<organism evidence="2 3">
    <name type="scientific">Marinococcus luteus</name>
    <dbReference type="NCBI Taxonomy" id="1122204"/>
    <lineage>
        <taxon>Bacteria</taxon>
        <taxon>Bacillati</taxon>
        <taxon>Bacillota</taxon>
        <taxon>Bacilli</taxon>
        <taxon>Bacillales</taxon>
        <taxon>Bacillaceae</taxon>
        <taxon>Marinococcus</taxon>
    </lineage>
</organism>
<dbReference type="RefSeq" id="WP_091613246.1">
    <property type="nucleotide sequence ID" value="NZ_FNNC01000002.1"/>
</dbReference>
<dbReference type="InterPro" id="IPR016040">
    <property type="entry name" value="NAD(P)-bd_dom"/>
</dbReference>
<dbReference type="PANTHER" id="PTHR12126">
    <property type="entry name" value="NADH-UBIQUINONE OXIDOREDUCTASE 39 KDA SUBUNIT-RELATED"/>
    <property type="match status" value="1"/>
</dbReference>
<name>A0A1H2TQZ2_9BACI</name>
<keyword evidence="3" id="KW-1185">Reference proteome</keyword>
<evidence type="ECO:0000259" key="1">
    <source>
        <dbReference type="Pfam" id="PF13460"/>
    </source>
</evidence>
<dbReference type="Proteomes" id="UP000199488">
    <property type="component" value="Unassembled WGS sequence"/>
</dbReference>
<dbReference type="AlphaFoldDB" id="A0A1H2TQZ2"/>
<dbReference type="InterPro" id="IPR051207">
    <property type="entry name" value="ComplexI_NDUFA9_subunit"/>
</dbReference>
<dbReference type="GO" id="GO:0044877">
    <property type="term" value="F:protein-containing complex binding"/>
    <property type="evidence" value="ECO:0007669"/>
    <property type="project" value="TreeGrafter"/>
</dbReference>
<accession>A0A1H2TQZ2</accession>
<dbReference type="STRING" id="1122204.SAMN05421781_1531"/>
<evidence type="ECO:0000313" key="3">
    <source>
        <dbReference type="Proteomes" id="UP000199488"/>
    </source>
</evidence>
<sequence length="478" mass="54761">MEETKSRRPVVAITGASGYIGRNLMAELKKHADIIALSRNIDTKENEEHVTWRSCDLFSLKDAEQALEGADYALYLVHSMMPTSKLTQGRFEDMDVILADNFARAAEQKQVKQVVYLSGIIPEADRLSRHLSSRLEVENILKSYRTPVTAIRAGLIVGPQGSSFPILAKLVKRLPVMILPKWTQTKTHPIALADVLNSLQKSIGEESLYNRSIDVGGPDVMTYRKMMDITSKVMGKKRYAVTVPFFTVRLSRLWVSVTTGTPKSLVYPLIESLIHPMVADPAKSVKGISDGKIPFREAAENSLKENRKEQPSILARLKPAPVERNVRSVQRVTIPNGRDADWTARYYIKWLPKLLRPFVKVETTDRYLYSLRPAFMKRTFLELSYSKERSEEDRALYYITGGLLAQVNEGERGRLEFRKIPHTNQCIVAVHDYVPAMPWYFYQYTQAFIHLWIMNRFKAHLEKDQWTLRRSSQLQPES</sequence>
<dbReference type="Gene3D" id="3.40.50.720">
    <property type="entry name" value="NAD(P)-binding Rossmann-like Domain"/>
    <property type="match status" value="1"/>
</dbReference>
<dbReference type="EMBL" id="FNNC01000002">
    <property type="protein sequence ID" value="SDW46232.1"/>
    <property type="molecule type" value="Genomic_DNA"/>
</dbReference>
<proteinExistence type="predicted"/>
<dbReference type="SUPFAM" id="SSF51735">
    <property type="entry name" value="NAD(P)-binding Rossmann-fold domains"/>
    <property type="match status" value="1"/>
</dbReference>